<dbReference type="InterPro" id="IPR011991">
    <property type="entry name" value="ArsR-like_HTH"/>
</dbReference>
<evidence type="ECO:0000313" key="2">
    <source>
        <dbReference type="EMBL" id="OGI66359.1"/>
    </source>
</evidence>
<dbReference type="Gene3D" id="1.10.10.10">
    <property type="entry name" value="Winged helix-like DNA-binding domain superfamily/Winged helix DNA-binding domain"/>
    <property type="match status" value="1"/>
</dbReference>
<comment type="caution">
    <text evidence="2">The sequence shown here is derived from an EMBL/GenBank/DDBJ whole genome shotgun (WGS) entry which is preliminary data.</text>
</comment>
<dbReference type="InterPro" id="IPR001845">
    <property type="entry name" value="HTH_ArsR_DNA-bd_dom"/>
</dbReference>
<gene>
    <name evidence="2" type="ORF">A2642_01435</name>
</gene>
<evidence type="ECO:0000313" key="3">
    <source>
        <dbReference type="Proteomes" id="UP000178700"/>
    </source>
</evidence>
<evidence type="ECO:0000259" key="1">
    <source>
        <dbReference type="Pfam" id="PF01022"/>
    </source>
</evidence>
<dbReference type="GO" id="GO:0003700">
    <property type="term" value="F:DNA-binding transcription factor activity"/>
    <property type="evidence" value="ECO:0007669"/>
    <property type="project" value="InterPro"/>
</dbReference>
<proteinExistence type="predicted"/>
<dbReference type="AlphaFoldDB" id="A0A1F6V9V2"/>
<accession>A0A1F6V9V2</accession>
<name>A0A1F6V9V2_9BACT</name>
<protein>
    <recommendedName>
        <fullName evidence="1">HTH arsR-type domain-containing protein</fullName>
    </recommendedName>
</protein>
<dbReference type="InterPro" id="IPR036390">
    <property type="entry name" value="WH_DNA-bd_sf"/>
</dbReference>
<dbReference type="EMBL" id="MFTJ01000013">
    <property type="protein sequence ID" value="OGI66359.1"/>
    <property type="molecule type" value="Genomic_DNA"/>
</dbReference>
<dbReference type="Proteomes" id="UP000178700">
    <property type="component" value="Unassembled WGS sequence"/>
</dbReference>
<dbReference type="Pfam" id="PF01022">
    <property type="entry name" value="HTH_5"/>
    <property type="match status" value="1"/>
</dbReference>
<organism evidence="2 3">
    <name type="scientific">Candidatus Nomurabacteria bacterium RIFCSPHIGHO2_01_FULL_39_10</name>
    <dbReference type="NCBI Taxonomy" id="1801733"/>
    <lineage>
        <taxon>Bacteria</taxon>
        <taxon>Candidatus Nomuraibacteriota</taxon>
    </lineage>
</organism>
<feature type="domain" description="HTH arsR-type" evidence="1">
    <location>
        <begin position="92"/>
        <end position="121"/>
    </location>
</feature>
<dbReference type="InterPro" id="IPR036388">
    <property type="entry name" value="WH-like_DNA-bd_sf"/>
</dbReference>
<reference evidence="2 3" key="1">
    <citation type="journal article" date="2016" name="Nat. Commun.">
        <title>Thousands of microbial genomes shed light on interconnected biogeochemical processes in an aquifer system.</title>
        <authorList>
            <person name="Anantharaman K."/>
            <person name="Brown C.T."/>
            <person name="Hug L.A."/>
            <person name="Sharon I."/>
            <person name="Castelle C.J."/>
            <person name="Probst A.J."/>
            <person name="Thomas B.C."/>
            <person name="Singh A."/>
            <person name="Wilkins M.J."/>
            <person name="Karaoz U."/>
            <person name="Brodie E.L."/>
            <person name="Williams K.H."/>
            <person name="Hubbard S.S."/>
            <person name="Banfield J.F."/>
        </authorList>
    </citation>
    <scope>NUCLEOTIDE SEQUENCE [LARGE SCALE GENOMIC DNA]</scope>
</reference>
<sequence length="165" mass="19069">MTSGQRRSPKIELIYKAYGKFGKSLNKQRILARDMTQKVMMIKVRRVKTENINQELQWVGNSLGLFGLRDKDSSCFRVFITLVKKARRNEALTSDNIAEHLKLSRGTVVHHLTKLMETGIVVHEKEGYILREATLQSLVKDIRRDVEVMLEELDLVAKEIDERMG</sequence>
<dbReference type="SUPFAM" id="SSF46785">
    <property type="entry name" value="Winged helix' DNA-binding domain"/>
    <property type="match status" value="1"/>
</dbReference>
<dbReference type="CDD" id="cd00090">
    <property type="entry name" value="HTH_ARSR"/>
    <property type="match status" value="1"/>
</dbReference>